<evidence type="ECO:0000256" key="2">
    <source>
        <dbReference type="SAM" id="MobiDB-lite"/>
    </source>
</evidence>
<dbReference type="PANTHER" id="PTHR33744:SF1">
    <property type="entry name" value="DNA-BINDING TRANSCRIPTIONAL ACTIVATOR ADER"/>
    <property type="match status" value="1"/>
</dbReference>
<dbReference type="InterPro" id="IPR025736">
    <property type="entry name" value="PucR_C-HTH_dom"/>
</dbReference>
<dbReference type="InterPro" id="IPR042070">
    <property type="entry name" value="PucR_C-HTH_sf"/>
</dbReference>
<name>A0A5P2DU56_STRVZ</name>
<evidence type="ECO:0000313" key="6">
    <source>
        <dbReference type="Proteomes" id="UP000324101"/>
    </source>
</evidence>
<feature type="region of interest" description="Disordered" evidence="2">
    <location>
        <begin position="1"/>
        <end position="88"/>
    </location>
</feature>
<organism evidence="5 6">
    <name type="scientific">Streptomyces venezuelae</name>
    <dbReference type="NCBI Taxonomy" id="54571"/>
    <lineage>
        <taxon>Bacteria</taxon>
        <taxon>Bacillati</taxon>
        <taxon>Actinomycetota</taxon>
        <taxon>Actinomycetes</taxon>
        <taxon>Kitasatosporales</taxon>
        <taxon>Streptomycetaceae</taxon>
        <taxon>Streptomyces</taxon>
    </lineage>
</organism>
<accession>A0A5P2DU56</accession>
<dbReference type="InterPro" id="IPR051448">
    <property type="entry name" value="CdaR-like_regulators"/>
</dbReference>
<dbReference type="OrthoDB" id="5241664at2"/>
<evidence type="ECO:0000259" key="4">
    <source>
        <dbReference type="Pfam" id="PF17853"/>
    </source>
</evidence>
<evidence type="ECO:0000313" key="5">
    <source>
        <dbReference type="EMBL" id="QES57658.1"/>
    </source>
</evidence>
<dbReference type="Pfam" id="PF17853">
    <property type="entry name" value="GGDEF_2"/>
    <property type="match status" value="1"/>
</dbReference>
<evidence type="ECO:0000259" key="3">
    <source>
        <dbReference type="Pfam" id="PF13556"/>
    </source>
</evidence>
<feature type="domain" description="PucR C-terminal helix-turn-helix" evidence="3">
    <location>
        <begin position="361"/>
        <end position="417"/>
    </location>
</feature>
<feature type="compositionally biased region" description="Low complexity" evidence="2">
    <location>
        <begin position="32"/>
        <end position="44"/>
    </location>
</feature>
<feature type="domain" description="CdaR GGDEF-like" evidence="4">
    <location>
        <begin position="199"/>
        <end position="311"/>
    </location>
</feature>
<dbReference type="InterPro" id="IPR041522">
    <property type="entry name" value="CdaR_GGDEF"/>
</dbReference>
<dbReference type="PANTHER" id="PTHR33744">
    <property type="entry name" value="CARBOHYDRATE DIACID REGULATOR"/>
    <property type="match status" value="1"/>
</dbReference>
<comment type="similarity">
    <text evidence="1">Belongs to the CdaR family.</text>
</comment>
<protein>
    <submittedName>
        <fullName evidence="5">Regulator</fullName>
    </submittedName>
</protein>
<dbReference type="Gene3D" id="1.10.10.2840">
    <property type="entry name" value="PucR C-terminal helix-turn-helix domain"/>
    <property type="match status" value="1"/>
</dbReference>
<dbReference type="EMBL" id="CP029189">
    <property type="protein sequence ID" value="QES57658.1"/>
    <property type="molecule type" value="Genomic_DNA"/>
</dbReference>
<gene>
    <name evidence="5" type="ORF">DEJ51_28640</name>
</gene>
<dbReference type="Pfam" id="PF13556">
    <property type="entry name" value="HTH_30"/>
    <property type="match status" value="1"/>
</dbReference>
<dbReference type="Proteomes" id="UP000324101">
    <property type="component" value="Chromosome"/>
</dbReference>
<proteinExistence type="inferred from homology"/>
<feature type="compositionally biased region" description="Basic and acidic residues" evidence="2">
    <location>
        <begin position="69"/>
        <end position="88"/>
    </location>
</feature>
<sequence>MPSVADRSSSRPRCTDHEWTGTPGRRAGARDTSSSSTTGAFFSSARDRIAPGPGAGASRRTCHPGPESRTGEGARRDRGRNVVERDTPEDRLGGYVGILRHACATGRRLSRAELDSRRAEGRRAAEEGLPLRALIRDHLAAARSVPTRAPEPLLAAVEQAVDAFVEGYEHSQRQAVRQEEAARREFIDDLLHGRSGLGLLAERAERFGLRLSQAHAVAVAAGSEPYGDGYPVARRIEEAVLGRFGKRQILLATKDGSLVCVAPGDQPDVLAYFAEQAHAATDGGRVAVGRSHPGPGGVVHSYEEALNALDIAERLGLEGPVLYASDLLVYPVLSRDRQAMADLVESVLGPLRQARGGPRPLLDTLTAYFGCGCVATETARHLSLSVRALTYRLERIHALTGADPADPVDRYTLQTAVIGSRLLGWPDATG</sequence>
<reference evidence="5 6" key="1">
    <citation type="submission" date="2018-05" db="EMBL/GenBank/DDBJ databases">
        <title>Streptomyces venezuelae.</title>
        <authorList>
            <person name="Kim W."/>
            <person name="Lee N."/>
            <person name="Cho B.-K."/>
        </authorList>
    </citation>
    <scope>NUCLEOTIDE SEQUENCE [LARGE SCALE GENOMIC DNA]</scope>
    <source>
        <strain evidence="5 6">ATCC 21018</strain>
    </source>
</reference>
<dbReference type="AlphaFoldDB" id="A0A5P2DU56"/>
<evidence type="ECO:0000256" key="1">
    <source>
        <dbReference type="ARBA" id="ARBA00006754"/>
    </source>
</evidence>